<feature type="compositionally biased region" description="Polar residues" evidence="2">
    <location>
        <begin position="296"/>
        <end position="312"/>
    </location>
</feature>
<proteinExistence type="inferred from homology"/>
<dbReference type="SUPFAM" id="SSF54106">
    <property type="entry name" value="LysM domain"/>
    <property type="match status" value="2"/>
</dbReference>
<feature type="region of interest" description="Disordered" evidence="2">
    <location>
        <begin position="75"/>
        <end position="96"/>
    </location>
</feature>
<evidence type="ECO:0000313" key="4">
    <source>
        <dbReference type="EMBL" id="MEX4008186.1"/>
    </source>
</evidence>
<dbReference type="InterPro" id="IPR016047">
    <property type="entry name" value="M23ase_b-sheet_dom"/>
</dbReference>
<feature type="region of interest" description="Disordered" evidence="2">
    <location>
        <begin position="108"/>
        <end position="127"/>
    </location>
</feature>
<keyword evidence="5" id="KW-1185">Reference proteome</keyword>
<dbReference type="RefSeq" id="WP_368803223.1">
    <property type="nucleotide sequence ID" value="NZ_JAZHFV010000003.1"/>
</dbReference>
<comment type="similarity">
    <text evidence="1">Belongs to the E.coli NlpD/Haemophilus LppB family.</text>
</comment>
<accession>A0ABV3WV80</accession>
<dbReference type="InterPro" id="IPR018392">
    <property type="entry name" value="LysM"/>
</dbReference>
<comment type="caution">
    <text evidence="4">The sequence shown here is derived from an EMBL/GenBank/DDBJ whole genome shotgun (WGS) entry which is preliminary data.</text>
</comment>
<evidence type="ECO:0000256" key="2">
    <source>
        <dbReference type="SAM" id="MobiDB-lite"/>
    </source>
</evidence>
<dbReference type="InterPro" id="IPR050570">
    <property type="entry name" value="Cell_wall_metabolism_enzyme"/>
</dbReference>
<reference evidence="4 5" key="1">
    <citation type="submission" date="2024-01" db="EMBL/GenBank/DDBJ databases">
        <title>New evidence supports the origin of RcGTA from prophage.</title>
        <authorList>
            <person name="Xu Y."/>
            <person name="Liu B."/>
            <person name="Chen F."/>
        </authorList>
    </citation>
    <scope>NUCLEOTIDE SEQUENCE [LARGE SCALE GENOMIC DNA]</scope>
    <source>
        <strain evidence="4 5">CBW1107-2</strain>
    </source>
</reference>
<sequence length="540" mass="55735">MRIGVSGTYRRTLARGAAVLLIGGTAAGCSSDVSRFQDSILTGSARQQQIAPVNQPYPGDTAQLDQTTTASIAPARRGSGILNRFGRAPRPDGDVRSGAAQVAATPMHSTWQQQQPTYAAPATPAPQPVVQRASLDTTATGSTAPAPQPAAPAVQPPVVQAAQPVPAAPRQPEIASRDNEGGWSRAGGTQVPVRQGETVYNLSRRFGVPVDAILKANGLSSADALAAGQQVIIPTYVHSAKAPVSAPDANSNVADARSSTGSRFDVPNDRVPVPGKAPAERLAVLPQQPKLKEEQPGTQTAANDTQRGAANGRSYTVASGDTLNAIARRTGVSAEALKQANGLSSGLIRIGQTLTIPAAGAPVQVAQRTDQTTTGTVKPSAPEPVAAYTPPKQAQPAEKVIQQASLNPESAPDATGISRMRWPARGRVISGFGGSSGGKKNDGIDIAVPTGTSVRAAENGVVIYAGDGLKEFGNTVLVRHENGLVTVYGHASEINVQRGQKVRRGEEIAKAGMSGSADTPKLHFEVRKDSAPVDPAGYLE</sequence>
<dbReference type="CDD" id="cd12797">
    <property type="entry name" value="M23_peptidase"/>
    <property type="match status" value="1"/>
</dbReference>
<protein>
    <submittedName>
        <fullName evidence="4">Peptidoglycan DD-metalloendopeptidase family protein</fullName>
    </submittedName>
</protein>
<feature type="region of interest" description="Disordered" evidence="2">
    <location>
        <begin position="510"/>
        <end position="540"/>
    </location>
</feature>
<feature type="compositionally biased region" description="Polar residues" evidence="2">
    <location>
        <begin position="248"/>
        <end position="262"/>
    </location>
</feature>
<dbReference type="InterPro" id="IPR036779">
    <property type="entry name" value="LysM_dom_sf"/>
</dbReference>
<name>A0ABV3WV80_9HYPH</name>
<dbReference type="Pfam" id="PF01476">
    <property type="entry name" value="LysM"/>
    <property type="match status" value="2"/>
</dbReference>
<organism evidence="4 5">
    <name type="scientific">Neoaquamicrobium sediminum</name>
    <dbReference type="NCBI Taxonomy" id="1849104"/>
    <lineage>
        <taxon>Bacteria</taxon>
        <taxon>Pseudomonadati</taxon>
        <taxon>Pseudomonadota</taxon>
        <taxon>Alphaproteobacteria</taxon>
        <taxon>Hyphomicrobiales</taxon>
        <taxon>Phyllobacteriaceae</taxon>
        <taxon>Neoaquamicrobium</taxon>
    </lineage>
</organism>
<dbReference type="Gene3D" id="3.10.350.10">
    <property type="entry name" value="LysM domain"/>
    <property type="match status" value="2"/>
</dbReference>
<feature type="region of interest" description="Disordered" evidence="2">
    <location>
        <begin position="369"/>
        <end position="393"/>
    </location>
</feature>
<feature type="region of interest" description="Disordered" evidence="2">
    <location>
        <begin position="243"/>
        <end position="312"/>
    </location>
</feature>
<dbReference type="PROSITE" id="PS51782">
    <property type="entry name" value="LYSM"/>
    <property type="match status" value="2"/>
</dbReference>
<dbReference type="SMART" id="SM00257">
    <property type="entry name" value="LysM"/>
    <property type="match status" value="2"/>
</dbReference>
<gene>
    <name evidence="4" type="ORF">V1479_12785</name>
</gene>
<feature type="domain" description="LysM" evidence="3">
    <location>
        <begin position="313"/>
        <end position="356"/>
    </location>
</feature>
<dbReference type="SUPFAM" id="SSF51261">
    <property type="entry name" value="Duplicated hybrid motif"/>
    <property type="match status" value="1"/>
</dbReference>
<dbReference type="PROSITE" id="PS51257">
    <property type="entry name" value="PROKAR_LIPOPROTEIN"/>
    <property type="match status" value="1"/>
</dbReference>
<dbReference type="Pfam" id="PF01551">
    <property type="entry name" value="Peptidase_M23"/>
    <property type="match status" value="1"/>
</dbReference>
<feature type="domain" description="LysM" evidence="3">
    <location>
        <begin position="189"/>
        <end position="233"/>
    </location>
</feature>
<dbReference type="EMBL" id="JAZHFV010000003">
    <property type="protein sequence ID" value="MEX4008186.1"/>
    <property type="molecule type" value="Genomic_DNA"/>
</dbReference>
<evidence type="ECO:0000259" key="3">
    <source>
        <dbReference type="PROSITE" id="PS51782"/>
    </source>
</evidence>
<dbReference type="InterPro" id="IPR011055">
    <property type="entry name" value="Dup_hybrid_motif"/>
</dbReference>
<dbReference type="CDD" id="cd00118">
    <property type="entry name" value="LysM"/>
    <property type="match status" value="2"/>
</dbReference>
<dbReference type="PANTHER" id="PTHR21666">
    <property type="entry name" value="PEPTIDASE-RELATED"/>
    <property type="match status" value="1"/>
</dbReference>
<dbReference type="Proteomes" id="UP001559025">
    <property type="component" value="Unassembled WGS sequence"/>
</dbReference>
<dbReference type="PANTHER" id="PTHR21666:SF263">
    <property type="entry name" value="MUREIN HYDROLASE ACTIVATOR NLPD"/>
    <property type="match status" value="1"/>
</dbReference>
<evidence type="ECO:0000313" key="5">
    <source>
        <dbReference type="Proteomes" id="UP001559025"/>
    </source>
</evidence>
<feature type="compositionally biased region" description="Low complexity" evidence="2">
    <location>
        <begin position="112"/>
        <end position="127"/>
    </location>
</feature>
<dbReference type="Gene3D" id="2.70.70.10">
    <property type="entry name" value="Glucose Permease (Domain IIA)"/>
    <property type="match status" value="1"/>
</dbReference>
<feature type="region of interest" description="Disordered" evidence="2">
    <location>
        <begin position="166"/>
        <end position="189"/>
    </location>
</feature>
<feature type="compositionally biased region" description="Basic and acidic residues" evidence="2">
    <location>
        <begin position="520"/>
        <end position="531"/>
    </location>
</feature>
<evidence type="ECO:0000256" key="1">
    <source>
        <dbReference type="ARBA" id="ARBA00038420"/>
    </source>
</evidence>